<dbReference type="Proteomes" id="UP001156905">
    <property type="component" value="Unassembled WGS sequence"/>
</dbReference>
<evidence type="ECO:0000259" key="1">
    <source>
        <dbReference type="PROSITE" id="PS51819"/>
    </source>
</evidence>
<dbReference type="Pfam" id="PF00903">
    <property type="entry name" value="Glyoxalase"/>
    <property type="match status" value="1"/>
</dbReference>
<protein>
    <submittedName>
        <fullName evidence="2">Glyoxalase</fullName>
    </submittedName>
</protein>
<name>A0ABQ6BAY5_9BRAD</name>
<dbReference type="InterPro" id="IPR037523">
    <property type="entry name" value="VOC_core"/>
</dbReference>
<proteinExistence type="predicted"/>
<gene>
    <name evidence="2" type="ORF">GCM10007857_68140</name>
</gene>
<dbReference type="InterPro" id="IPR004360">
    <property type="entry name" value="Glyas_Fos-R_dOase_dom"/>
</dbReference>
<dbReference type="EMBL" id="BSOW01000031">
    <property type="protein sequence ID" value="GLR90100.1"/>
    <property type="molecule type" value="Genomic_DNA"/>
</dbReference>
<evidence type="ECO:0000313" key="2">
    <source>
        <dbReference type="EMBL" id="GLR90100.1"/>
    </source>
</evidence>
<dbReference type="SUPFAM" id="SSF54593">
    <property type="entry name" value="Glyoxalase/Bleomycin resistance protein/Dihydroxybiphenyl dioxygenase"/>
    <property type="match status" value="1"/>
</dbReference>
<dbReference type="RefSeq" id="WP_284272747.1">
    <property type="nucleotide sequence ID" value="NZ_BSOW01000031.1"/>
</dbReference>
<keyword evidence="3" id="KW-1185">Reference proteome</keyword>
<dbReference type="PROSITE" id="PS51819">
    <property type="entry name" value="VOC"/>
    <property type="match status" value="1"/>
</dbReference>
<sequence length="133" mass="15213">MSPPHALTAILPCNDLDASERFYERLGFTRVDGDRPKDGDDDYRILGDRKGGQLHLTRAVDGWLIRGRNPFGLYLYTEEVDVLAREFAGELTEKRGPEHKPWGMYEFALSDPDETLVRIGWPSRLMPPQSLRP</sequence>
<dbReference type="InterPro" id="IPR029068">
    <property type="entry name" value="Glyas_Bleomycin-R_OHBP_Dase"/>
</dbReference>
<accession>A0ABQ6BAY5</accession>
<organism evidence="2 3">
    <name type="scientific">Bradyrhizobium iriomotense</name>
    <dbReference type="NCBI Taxonomy" id="441950"/>
    <lineage>
        <taxon>Bacteria</taxon>
        <taxon>Pseudomonadati</taxon>
        <taxon>Pseudomonadota</taxon>
        <taxon>Alphaproteobacteria</taxon>
        <taxon>Hyphomicrobiales</taxon>
        <taxon>Nitrobacteraceae</taxon>
        <taxon>Bradyrhizobium</taxon>
    </lineage>
</organism>
<comment type="caution">
    <text evidence="2">The sequence shown here is derived from an EMBL/GenBank/DDBJ whole genome shotgun (WGS) entry which is preliminary data.</text>
</comment>
<evidence type="ECO:0000313" key="3">
    <source>
        <dbReference type="Proteomes" id="UP001156905"/>
    </source>
</evidence>
<feature type="domain" description="VOC" evidence="1">
    <location>
        <begin position="3"/>
        <end position="122"/>
    </location>
</feature>
<reference evidence="3" key="1">
    <citation type="journal article" date="2019" name="Int. J. Syst. Evol. Microbiol.">
        <title>The Global Catalogue of Microorganisms (GCM) 10K type strain sequencing project: providing services to taxonomists for standard genome sequencing and annotation.</title>
        <authorList>
            <consortium name="The Broad Institute Genomics Platform"/>
            <consortium name="The Broad Institute Genome Sequencing Center for Infectious Disease"/>
            <person name="Wu L."/>
            <person name="Ma J."/>
        </authorList>
    </citation>
    <scope>NUCLEOTIDE SEQUENCE [LARGE SCALE GENOMIC DNA]</scope>
    <source>
        <strain evidence="3">NBRC 102520</strain>
    </source>
</reference>
<dbReference type="Gene3D" id="3.10.180.10">
    <property type="entry name" value="2,3-Dihydroxybiphenyl 1,2-Dioxygenase, domain 1"/>
    <property type="match status" value="1"/>
</dbReference>